<accession>A0A396J8E1</accession>
<keyword evidence="1" id="KW-0812">Transmembrane</keyword>
<feature type="transmembrane region" description="Helical" evidence="1">
    <location>
        <begin position="6"/>
        <end position="26"/>
    </location>
</feature>
<sequence length="44" mass="5250">MLYYTIWTLFYSVNFHTSMVIMFSHINHKPFLGAIHDSLSLLFL</sequence>
<evidence type="ECO:0000313" key="2">
    <source>
        <dbReference type="EMBL" id="RHN72851.1"/>
    </source>
</evidence>
<keyword evidence="1" id="KW-0472">Membrane</keyword>
<dbReference type="Proteomes" id="UP000265566">
    <property type="component" value="Chromosome 2"/>
</dbReference>
<name>A0A396J8E1_MEDTR</name>
<dbReference type="AlphaFoldDB" id="A0A396J8E1"/>
<reference evidence="3" key="1">
    <citation type="journal article" date="2018" name="Nat. Plants">
        <title>Whole-genome landscape of Medicago truncatula symbiotic genes.</title>
        <authorList>
            <person name="Pecrix Y."/>
            <person name="Staton S.E."/>
            <person name="Sallet E."/>
            <person name="Lelandais-Briere C."/>
            <person name="Moreau S."/>
            <person name="Carrere S."/>
            <person name="Blein T."/>
            <person name="Jardinaud M.F."/>
            <person name="Latrasse D."/>
            <person name="Zouine M."/>
            <person name="Zahm M."/>
            <person name="Kreplak J."/>
            <person name="Mayjonade B."/>
            <person name="Satge C."/>
            <person name="Perez M."/>
            <person name="Cauet S."/>
            <person name="Marande W."/>
            <person name="Chantry-Darmon C."/>
            <person name="Lopez-Roques C."/>
            <person name="Bouchez O."/>
            <person name="Berard A."/>
            <person name="Debelle F."/>
            <person name="Munos S."/>
            <person name="Bendahmane A."/>
            <person name="Berges H."/>
            <person name="Niebel A."/>
            <person name="Buitink J."/>
            <person name="Frugier F."/>
            <person name="Benhamed M."/>
            <person name="Crespi M."/>
            <person name="Gouzy J."/>
            <person name="Gamas P."/>
        </authorList>
    </citation>
    <scope>NUCLEOTIDE SEQUENCE [LARGE SCALE GENOMIC DNA]</scope>
    <source>
        <strain evidence="3">cv. Jemalong A17</strain>
    </source>
</reference>
<dbReference type="Gramene" id="rna8613">
    <property type="protein sequence ID" value="RHN72851.1"/>
    <property type="gene ID" value="gene8613"/>
</dbReference>
<proteinExistence type="predicted"/>
<comment type="caution">
    <text evidence="2">The sequence shown here is derived from an EMBL/GenBank/DDBJ whole genome shotgun (WGS) entry which is preliminary data.</text>
</comment>
<protein>
    <recommendedName>
        <fullName evidence="4">Transmembrane protein</fullName>
    </recommendedName>
</protein>
<dbReference type="EMBL" id="PSQE01000002">
    <property type="protein sequence ID" value="RHN72851.1"/>
    <property type="molecule type" value="Genomic_DNA"/>
</dbReference>
<keyword evidence="1" id="KW-1133">Transmembrane helix</keyword>
<evidence type="ECO:0000313" key="3">
    <source>
        <dbReference type="Proteomes" id="UP000265566"/>
    </source>
</evidence>
<evidence type="ECO:0000256" key="1">
    <source>
        <dbReference type="SAM" id="Phobius"/>
    </source>
</evidence>
<organism evidence="2 3">
    <name type="scientific">Medicago truncatula</name>
    <name type="common">Barrel medic</name>
    <name type="synonym">Medicago tribuloides</name>
    <dbReference type="NCBI Taxonomy" id="3880"/>
    <lineage>
        <taxon>Eukaryota</taxon>
        <taxon>Viridiplantae</taxon>
        <taxon>Streptophyta</taxon>
        <taxon>Embryophyta</taxon>
        <taxon>Tracheophyta</taxon>
        <taxon>Spermatophyta</taxon>
        <taxon>Magnoliopsida</taxon>
        <taxon>eudicotyledons</taxon>
        <taxon>Gunneridae</taxon>
        <taxon>Pentapetalae</taxon>
        <taxon>rosids</taxon>
        <taxon>fabids</taxon>
        <taxon>Fabales</taxon>
        <taxon>Fabaceae</taxon>
        <taxon>Papilionoideae</taxon>
        <taxon>50 kb inversion clade</taxon>
        <taxon>NPAAA clade</taxon>
        <taxon>Hologalegina</taxon>
        <taxon>IRL clade</taxon>
        <taxon>Trifolieae</taxon>
        <taxon>Medicago</taxon>
    </lineage>
</organism>
<evidence type="ECO:0008006" key="4">
    <source>
        <dbReference type="Google" id="ProtNLM"/>
    </source>
</evidence>
<gene>
    <name evidence="2" type="ORF">MtrunA17_Chr2g0292231</name>
</gene>